<evidence type="ECO:0000313" key="2">
    <source>
        <dbReference type="Proteomes" id="UP000512146"/>
    </source>
</evidence>
<gene>
    <name evidence="1" type="ORF">HV276_14580</name>
</gene>
<dbReference type="AlphaFoldDB" id="A0A7L6LCH3"/>
<dbReference type="InterPro" id="IPR053773">
    <property type="entry name" value="Vpar_1526-like"/>
</dbReference>
<sequence length="301" mass="33951">MSLFEKSGQSVGDNSSAIQVTGDAYFGNTTTEVMAICQLMVKSEMASLREDAFALVDSRAQEFGHQIAEKLSKDVDEKLRAKLADPDIQYTLNQAVVQVARKGFDAKSELLKELIVTKIENDQEDQSILIDQALDTTSRLTTNDIKFLAFVYFLRSINKMVGSINITELAEKKSTHFSLPNISLEENYMIHRSMYAVYETDYIKFLGEHFTLKRLNQQLLEIKGVFFSDKIYNINYLELLSKRTGYDTLTSDASFYEAFPATKLVLDSFGISTLTELDSLVINPVGMIIAENYLKAHGYIS</sequence>
<evidence type="ECO:0000313" key="1">
    <source>
        <dbReference type="EMBL" id="QLX30846.1"/>
    </source>
</evidence>
<dbReference type="EMBL" id="CP056165">
    <property type="protein sequence ID" value="QLX30846.1"/>
    <property type="molecule type" value="Genomic_DNA"/>
</dbReference>
<dbReference type="Proteomes" id="UP000512146">
    <property type="component" value="Chromosome"/>
</dbReference>
<proteinExistence type="predicted"/>
<protein>
    <submittedName>
        <fullName evidence="1">Uncharacterized protein</fullName>
    </submittedName>
</protein>
<organism evidence="1 2">
    <name type="scientific">Escherichia marmotae</name>
    <dbReference type="NCBI Taxonomy" id="1499973"/>
    <lineage>
        <taxon>Bacteria</taxon>
        <taxon>Pseudomonadati</taxon>
        <taxon>Pseudomonadota</taxon>
        <taxon>Gammaproteobacteria</taxon>
        <taxon>Enterobacterales</taxon>
        <taxon>Enterobacteriaceae</taxon>
        <taxon>Escherichia</taxon>
    </lineage>
</organism>
<reference evidence="1 2" key="1">
    <citation type="submission" date="2020-06" db="EMBL/GenBank/DDBJ databases">
        <title>REHAB project genomes.</title>
        <authorList>
            <person name="Shaw L.P."/>
        </authorList>
    </citation>
    <scope>NUCLEOTIDE SEQUENCE [LARGE SCALE GENOMIC DNA]</scope>
    <source>
        <strain evidence="1 2">RHBSTW-00777</strain>
    </source>
</reference>
<dbReference type="RefSeq" id="WP_001544378.1">
    <property type="nucleotide sequence ID" value="NZ_CAKAEK010000025.1"/>
</dbReference>
<accession>A0A7L6LCH3</accession>
<name>A0A7L6LCH3_9ESCH</name>
<dbReference type="NCBIfam" id="NF045477">
    <property type="entry name" value="LPO_1073_dom"/>
    <property type="match status" value="1"/>
</dbReference>